<dbReference type="InterPro" id="IPR019491">
    <property type="entry name" value="Lipoate_protein_ligase_C"/>
</dbReference>
<organism evidence="10 11">
    <name type="scientific">Cystoisospora suis</name>
    <dbReference type="NCBI Taxonomy" id="483139"/>
    <lineage>
        <taxon>Eukaryota</taxon>
        <taxon>Sar</taxon>
        <taxon>Alveolata</taxon>
        <taxon>Apicomplexa</taxon>
        <taxon>Conoidasida</taxon>
        <taxon>Coccidia</taxon>
        <taxon>Eucoccidiorida</taxon>
        <taxon>Eimeriorina</taxon>
        <taxon>Sarcocystidae</taxon>
        <taxon>Cystoisospora</taxon>
    </lineage>
</organism>
<dbReference type="InterPro" id="IPR045864">
    <property type="entry name" value="aa-tRNA-synth_II/BPL/LPL"/>
</dbReference>
<keyword evidence="7" id="KW-0067">ATP-binding</keyword>
<keyword evidence="10" id="KW-0808">Transferase</keyword>
<evidence type="ECO:0000256" key="8">
    <source>
        <dbReference type="ARBA" id="ARBA00048037"/>
    </source>
</evidence>
<evidence type="ECO:0000256" key="6">
    <source>
        <dbReference type="ARBA" id="ARBA00022741"/>
    </source>
</evidence>
<accession>A0A2C6KYW8</accession>
<name>A0A2C6KYW8_9APIC</name>
<evidence type="ECO:0000256" key="3">
    <source>
        <dbReference type="ARBA" id="ARBA00008242"/>
    </source>
</evidence>
<dbReference type="GO" id="GO:0017118">
    <property type="term" value="F:lipoyltransferase activity"/>
    <property type="evidence" value="ECO:0007669"/>
    <property type="project" value="TreeGrafter"/>
</dbReference>
<dbReference type="SUPFAM" id="SSF82649">
    <property type="entry name" value="SufE/NifU"/>
    <property type="match status" value="1"/>
</dbReference>
<dbReference type="CDD" id="cd16443">
    <property type="entry name" value="LplA"/>
    <property type="match status" value="1"/>
</dbReference>
<evidence type="ECO:0000313" key="11">
    <source>
        <dbReference type="Proteomes" id="UP000221165"/>
    </source>
</evidence>
<dbReference type="Pfam" id="PF21948">
    <property type="entry name" value="LplA-B_cat"/>
    <property type="match status" value="1"/>
</dbReference>
<comment type="similarity">
    <text evidence="3">Belongs to the LplA family.</text>
</comment>
<keyword evidence="5 10" id="KW-0436">Ligase</keyword>
<dbReference type="Gene3D" id="3.30.390.50">
    <property type="entry name" value="CO dehydrogenase flavoprotein, C-terminal domain"/>
    <property type="match status" value="1"/>
</dbReference>
<dbReference type="InterPro" id="IPR004143">
    <property type="entry name" value="BPL_LPL_catalytic"/>
</dbReference>
<comment type="catalytic activity">
    <reaction evidence="8">
        <text>L-lysyl-[lipoyl-carrier protein] + (R)-lipoate + ATP = N(6)-[(R)-lipoyl]-L-lysyl-[lipoyl-carrier protein] + AMP + diphosphate + H(+)</text>
        <dbReference type="Rhea" id="RHEA:49288"/>
        <dbReference type="Rhea" id="RHEA-COMP:10500"/>
        <dbReference type="Rhea" id="RHEA-COMP:10502"/>
        <dbReference type="ChEBI" id="CHEBI:15378"/>
        <dbReference type="ChEBI" id="CHEBI:29969"/>
        <dbReference type="ChEBI" id="CHEBI:30616"/>
        <dbReference type="ChEBI" id="CHEBI:33019"/>
        <dbReference type="ChEBI" id="CHEBI:83088"/>
        <dbReference type="ChEBI" id="CHEBI:83099"/>
        <dbReference type="ChEBI" id="CHEBI:456215"/>
        <dbReference type="EC" id="6.3.1.20"/>
    </reaction>
</comment>
<dbReference type="Pfam" id="PF10437">
    <property type="entry name" value="Lip_prot_lig_C"/>
    <property type="match status" value="1"/>
</dbReference>
<dbReference type="PANTHER" id="PTHR12561:SF3">
    <property type="entry name" value="LIPOYLTRANSFERASE 1, MITOCHONDRIAL"/>
    <property type="match status" value="1"/>
</dbReference>
<dbReference type="GO" id="GO:0016979">
    <property type="term" value="F:lipoate-protein ligase activity"/>
    <property type="evidence" value="ECO:0007669"/>
    <property type="project" value="UniProtKB-EC"/>
</dbReference>
<evidence type="ECO:0000256" key="5">
    <source>
        <dbReference type="ARBA" id="ARBA00022598"/>
    </source>
</evidence>
<keyword evidence="6" id="KW-0547">Nucleotide-binding</keyword>
<sequence>MWAQQAVRAAPAVRWTAVQYAASSSLLSCSPLRWPILPRALDCLSFRYTDRSGGYSTLPRVHSEARSFCSAREKRSQAQILSSSTTDIVYNLATECFLIDFYGGGSKPVSSSERPSQEGARPTEGLQAPVLFLWRNDRTIVIGRHQNAWTECDIQRMEQDGVTLARRYTGGGAVYQDLGNTCFTFLDPTHSHNKQRNNLIILKALEKKYGIHGVASGRNDLVTSQGLKFSGAAYSKLPCCWLHHGTVMREVDCGALARYLTPSKAKLESKGVKSVASRVGNLKDLNGDITHEGLCEAVIDSFLTEYGCGAGTVPLTSVEDLTVEGQPMREHPRFKKHLETLSDWHWRYGHSPPFERTITRRFDWGTCDVNFNVKQGSVTDIEIYSDCLLPDLVDALRDVLKGCRFNEQDITQAVLSAKLRNATFSDEMLGEFATWISSESQR</sequence>
<feature type="domain" description="BPL/LPL catalytic" evidence="9">
    <location>
        <begin position="125"/>
        <end position="310"/>
    </location>
</feature>
<dbReference type="EMBL" id="MIGC01002345">
    <property type="protein sequence ID" value="PHJ21258.1"/>
    <property type="molecule type" value="Genomic_DNA"/>
</dbReference>
<keyword evidence="11" id="KW-1185">Reference proteome</keyword>
<protein>
    <recommendedName>
        <fullName evidence="4">lipoate--protein ligase</fullName>
        <ecNumber evidence="4">6.3.1.20</ecNumber>
    </recommendedName>
</protein>
<evidence type="ECO:0000259" key="9">
    <source>
        <dbReference type="PROSITE" id="PS51733"/>
    </source>
</evidence>
<comment type="pathway">
    <text evidence="2">Protein modification; protein lipoylation via exogenous pathway; protein N(6)-(lipoyl)lysine from lipoate: step 1/2.</text>
</comment>
<dbReference type="GO" id="GO:0005737">
    <property type="term" value="C:cytoplasm"/>
    <property type="evidence" value="ECO:0007669"/>
    <property type="project" value="TreeGrafter"/>
</dbReference>
<comment type="pathway">
    <text evidence="1">Protein modification; protein lipoylation via exogenous pathway; protein N(6)-(lipoyl)lysine from lipoate: step 2/2.</text>
</comment>
<dbReference type="NCBIfam" id="TIGR00545">
    <property type="entry name" value="lipoyltrans"/>
    <property type="match status" value="1"/>
</dbReference>
<evidence type="ECO:0000256" key="4">
    <source>
        <dbReference type="ARBA" id="ARBA00012367"/>
    </source>
</evidence>
<dbReference type="InterPro" id="IPR004562">
    <property type="entry name" value="LipoylTrfase_LipoateP_Ligase"/>
</dbReference>
<proteinExistence type="inferred from homology"/>
<evidence type="ECO:0000256" key="2">
    <source>
        <dbReference type="ARBA" id="ARBA00005124"/>
    </source>
</evidence>
<evidence type="ECO:0000256" key="7">
    <source>
        <dbReference type="ARBA" id="ARBA00022840"/>
    </source>
</evidence>
<comment type="caution">
    <text evidence="10">The sequence shown here is derived from an EMBL/GenBank/DDBJ whole genome shotgun (WGS) entry which is preliminary data.</text>
</comment>
<dbReference type="AlphaFoldDB" id="A0A2C6KYW8"/>
<dbReference type="EC" id="6.3.1.20" evidence="4"/>
<dbReference type="Proteomes" id="UP000221165">
    <property type="component" value="Unassembled WGS sequence"/>
</dbReference>
<evidence type="ECO:0000256" key="1">
    <source>
        <dbReference type="ARBA" id="ARBA00005085"/>
    </source>
</evidence>
<gene>
    <name evidence="10" type="ORF">CSUI_004895</name>
</gene>
<dbReference type="GO" id="GO:0005524">
    <property type="term" value="F:ATP binding"/>
    <property type="evidence" value="ECO:0007669"/>
    <property type="project" value="UniProtKB-KW"/>
</dbReference>
<dbReference type="GO" id="GO:0009249">
    <property type="term" value="P:protein lipoylation"/>
    <property type="evidence" value="ECO:0007669"/>
    <property type="project" value="InterPro"/>
</dbReference>
<dbReference type="VEuPathDB" id="ToxoDB:CSUI_004895"/>
<dbReference type="PROSITE" id="PS51733">
    <property type="entry name" value="BPL_LPL_CATALYTIC"/>
    <property type="match status" value="1"/>
</dbReference>
<dbReference type="OrthoDB" id="201621at2759"/>
<dbReference type="PANTHER" id="PTHR12561">
    <property type="entry name" value="LIPOATE-PROTEIN LIGASE"/>
    <property type="match status" value="1"/>
</dbReference>
<evidence type="ECO:0000313" key="10">
    <source>
        <dbReference type="EMBL" id="PHJ21258.1"/>
    </source>
</evidence>
<reference evidence="10 11" key="1">
    <citation type="journal article" date="2017" name="Int. J. Parasitol.">
        <title>The genome of the protozoan parasite Cystoisospora suis and a reverse vaccinology approach to identify vaccine candidates.</title>
        <authorList>
            <person name="Palmieri N."/>
            <person name="Shrestha A."/>
            <person name="Ruttkowski B."/>
            <person name="Beck T."/>
            <person name="Vogl C."/>
            <person name="Tomley F."/>
            <person name="Blake D.P."/>
            <person name="Joachim A."/>
        </authorList>
    </citation>
    <scope>NUCLEOTIDE SEQUENCE [LARGE SCALE GENOMIC DNA]</scope>
    <source>
        <strain evidence="10 11">Wien I</strain>
    </source>
</reference>
<dbReference type="Gene3D" id="3.30.930.10">
    <property type="entry name" value="Bira Bifunctional Protein, Domain 2"/>
    <property type="match status" value="1"/>
</dbReference>
<dbReference type="SUPFAM" id="SSF55681">
    <property type="entry name" value="Class II aaRS and biotin synthetases"/>
    <property type="match status" value="1"/>
</dbReference>
<dbReference type="RefSeq" id="XP_067922942.1">
    <property type="nucleotide sequence ID" value="XM_068065076.1"/>
</dbReference>
<dbReference type="UniPathway" id="UPA00537">
    <property type="reaction ID" value="UER00594"/>
</dbReference>
<dbReference type="GeneID" id="94428287"/>